<name>A0A261EZW0_9BIFI</name>
<dbReference type="PANTHER" id="PTHR30185">
    <property type="entry name" value="CRYPTIC BETA-GLUCOSIDE BGL OPERON ANTITERMINATOR"/>
    <property type="match status" value="1"/>
</dbReference>
<comment type="caution">
    <text evidence="5">The sequence shown here is derived from an EMBL/GenBank/DDBJ whole genome shotgun (WGS) entry which is preliminary data.</text>
</comment>
<dbReference type="Gene3D" id="1.10.1790.10">
    <property type="entry name" value="PRD domain"/>
    <property type="match status" value="2"/>
</dbReference>
<dbReference type="InterPro" id="IPR036650">
    <property type="entry name" value="CAT_RNA-bd_dom_sf"/>
</dbReference>
<evidence type="ECO:0000256" key="2">
    <source>
        <dbReference type="ARBA" id="ARBA00023015"/>
    </source>
</evidence>
<dbReference type="GO" id="GO:0006355">
    <property type="term" value="P:regulation of DNA-templated transcription"/>
    <property type="evidence" value="ECO:0007669"/>
    <property type="project" value="InterPro"/>
</dbReference>
<dbReference type="InterPro" id="IPR004341">
    <property type="entry name" value="CAT_RNA-bd_dom"/>
</dbReference>
<dbReference type="AlphaFoldDB" id="A0A261EZW0"/>
<evidence type="ECO:0000313" key="5">
    <source>
        <dbReference type="EMBL" id="OZG52391.1"/>
    </source>
</evidence>
<dbReference type="EMBL" id="MWWR01000004">
    <property type="protein sequence ID" value="OZG52391.1"/>
    <property type="molecule type" value="Genomic_DNA"/>
</dbReference>
<dbReference type="SMART" id="SM01061">
    <property type="entry name" value="CAT_RBD"/>
    <property type="match status" value="1"/>
</dbReference>
<proteinExistence type="predicted"/>
<dbReference type="Pfam" id="PF00874">
    <property type="entry name" value="PRD"/>
    <property type="match status" value="2"/>
</dbReference>
<gene>
    <name evidence="5" type="ORF">PSRA_0580</name>
</gene>
<sequence>MVDDDLDGMKVLRVFNNNIVLAKGGKQDDEVILTGRGLGFQARPGDSIDPAKVVRVFAPTDGRDPDHIAQMLAGIPADTIRIVSESLAPSGLAALADDSPSLVVALADHIDGAIRRENKGISVEYPLQGEVSNLYPGEYAQAQAFVQAVNQRLDRPLPDSEAVAVALHVVNAGFSSGDLTYTYQMTGVIEQVLGIIEKRFDITLDRRSVNVARFITHMRYLFVRIYEGKQLTKEPSPVVEAIRESFPDALQCALECVAVIELRLDADLSDDEVSYMTLHIARVSTDAREE</sequence>
<organism evidence="5 6">
    <name type="scientific">Pseudoscardovia radai</name>
    <dbReference type="NCBI Taxonomy" id="987066"/>
    <lineage>
        <taxon>Bacteria</taxon>
        <taxon>Bacillati</taxon>
        <taxon>Actinomycetota</taxon>
        <taxon>Actinomycetes</taxon>
        <taxon>Bifidobacteriales</taxon>
        <taxon>Bifidobacteriaceae</taxon>
        <taxon>Pseudoscardovia</taxon>
    </lineage>
</organism>
<dbReference type="InterPro" id="IPR036634">
    <property type="entry name" value="PRD_sf"/>
</dbReference>
<dbReference type="InterPro" id="IPR011608">
    <property type="entry name" value="PRD"/>
</dbReference>
<dbReference type="Gene3D" id="2.30.24.10">
    <property type="entry name" value="CAT RNA-binding domain"/>
    <property type="match status" value="1"/>
</dbReference>
<keyword evidence="1" id="KW-0677">Repeat</keyword>
<dbReference type="SUPFAM" id="SSF63520">
    <property type="entry name" value="PTS-regulatory domain, PRD"/>
    <property type="match status" value="2"/>
</dbReference>
<dbReference type="SUPFAM" id="SSF50151">
    <property type="entry name" value="SacY-like RNA-binding domain"/>
    <property type="match status" value="1"/>
</dbReference>
<evidence type="ECO:0000256" key="3">
    <source>
        <dbReference type="ARBA" id="ARBA00023163"/>
    </source>
</evidence>
<protein>
    <submittedName>
        <fullName evidence="5">BglG transcriptional antiterminator</fullName>
    </submittedName>
</protein>
<feature type="domain" description="PRD" evidence="4">
    <location>
        <begin position="180"/>
        <end position="290"/>
    </location>
</feature>
<feature type="domain" description="PRD" evidence="4">
    <location>
        <begin position="67"/>
        <end position="179"/>
    </location>
</feature>
<keyword evidence="6" id="KW-1185">Reference proteome</keyword>
<evidence type="ECO:0000256" key="1">
    <source>
        <dbReference type="ARBA" id="ARBA00022737"/>
    </source>
</evidence>
<dbReference type="PROSITE" id="PS51372">
    <property type="entry name" value="PRD_2"/>
    <property type="match status" value="2"/>
</dbReference>
<evidence type="ECO:0000313" key="6">
    <source>
        <dbReference type="Proteomes" id="UP000216725"/>
    </source>
</evidence>
<dbReference type="GO" id="GO:0003723">
    <property type="term" value="F:RNA binding"/>
    <property type="evidence" value="ECO:0007669"/>
    <property type="project" value="InterPro"/>
</dbReference>
<dbReference type="Proteomes" id="UP000216725">
    <property type="component" value="Unassembled WGS sequence"/>
</dbReference>
<dbReference type="Pfam" id="PF03123">
    <property type="entry name" value="CAT_RBD"/>
    <property type="match status" value="1"/>
</dbReference>
<keyword evidence="2" id="KW-0805">Transcription regulation</keyword>
<evidence type="ECO:0000259" key="4">
    <source>
        <dbReference type="PROSITE" id="PS51372"/>
    </source>
</evidence>
<dbReference type="PANTHER" id="PTHR30185:SF18">
    <property type="entry name" value="TRANSCRIPTIONAL REGULATOR MTLR"/>
    <property type="match status" value="1"/>
</dbReference>
<dbReference type="InterPro" id="IPR050661">
    <property type="entry name" value="BglG_antiterminators"/>
</dbReference>
<accession>A0A261EZW0</accession>
<keyword evidence="3" id="KW-0804">Transcription</keyword>
<reference evidence="5 6" key="1">
    <citation type="journal article" date="2017" name="BMC Genomics">
        <title>Comparative genomic and phylogenomic analyses of the Bifidobacteriaceae family.</title>
        <authorList>
            <person name="Lugli G.A."/>
            <person name="Milani C."/>
            <person name="Turroni F."/>
            <person name="Duranti S."/>
            <person name="Mancabelli L."/>
            <person name="Mangifesta M."/>
            <person name="Ferrario C."/>
            <person name="Modesto M."/>
            <person name="Mattarelli P."/>
            <person name="Jiri K."/>
            <person name="van Sinderen D."/>
            <person name="Ventura M."/>
        </authorList>
    </citation>
    <scope>NUCLEOTIDE SEQUENCE [LARGE SCALE GENOMIC DNA]</scope>
    <source>
        <strain evidence="5 6">DSM 24742</strain>
    </source>
</reference>